<evidence type="ECO:0000313" key="7">
    <source>
        <dbReference type="EMBL" id="NEX60845.1"/>
    </source>
</evidence>
<dbReference type="InterPro" id="IPR000923">
    <property type="entry name" value="BlueCu_1"/>
</dbReference>
<dbReference type="Pfam" id="PF00127">
    <property type="entry name" value="Copper-bind"/>
    <property type="match status" value="1"/>
</dbReference>
<comment type="caution">
    <text evidence="7">The sequence shown here is derived from an EMBL/GenBank/DDBJ whole genome shotgun (WGS) entry which is preliminary data.</text>
</comment>
<dbReference type="GO" id="GO:0042597">
    <property type="term" value="C:periplasmic space"/>
    <property type="evidence" value="ECO:0007669"/>
    <property type="project" value="UniProtKB-SubCell"/>
</dbReference>
<dbReference type="Gene3D" id="2.60.40.420">
    <property type="entry name" value="Cupredoxins - blue copper proteins"/>
    <property type="match status" value="1"/>
</dbReference>
<name>A0A6B3SNK5_9BURK</name>
<dbReference type="EMBL" id="JAAIVB010000021">
    <property type="protein sequence ID" value="NEX60845.1"/>
    <property type="molecule type" value="Genomic_DNA"/>
</dbReference>
<gene>
    <name evidence="7" type="ORF">G3574_07130</name>
</gene>
<keyword evidence="5" id="KW-0732">Signal</keyword>
<feature type="signal peptide" evidence="5">
    <location>
        <begin position="1"/>
        <end position="18"/>
    </location>
</feature>
<evidence type="ECO:0000256" key="3">
    <source>
        <dbReference type="ARBA" id="ARBA00022764"/>
    </source>
</evidence>
<keyword evidence="4" id="KW-0186">Copper</keyword>
<dbReference type="PANTHER" id="PTHR36507:SF1">
    <property type="entry name" value="BLL1555 PROTEIN"/>
    <property type="match status" value="1"/>
</dbReference>
<evidence type="ECO:0000259" key="6">
    <source>
        <dbReference type="Pfam" id="PF00127"/>
    </source>
</evidence>
<dbReference type="GO" id="GO:0005507">
    <property type="term" value="F:copper ion binding"/>
    <property type="evidence" value="ECO:0007669"/>
    <property type="project" value="InterPro"/>
</dbReference>
<dbReference type="GO" id="GO:0009055">
    <property type="term" value="F:electron transfer activity"/>
    <property type="evidence" value="ECO:0007669"/>
    <property type="project" value="InterPro"/>
</dbReference>
<dbReference type="InterPro" id="IPR052721">
    <property type="entry name" value="ET_Amicyanin"/>
</dbReference>
<evidence type="ECO:0000313" key="8">
    <source>
        <dbReference type="Proteomes" id="UP000482155"/>
    </source>
</evidence>
<dbReference type="SUPFAM" id="SSF49503">
    <property type="entry name" value="Cupredoxins"/>
    <property type="match status" value="1"/>
</dbReference>
<comment type="subcellular location">
    <subcellularLocation>
        <location evidence="1">Periplasm</location>
    </subcellularLocation>
</comment>
<proteinExistence type="predicted"/>
<evidence type="ECO:0000256" key="4">
    <source>
        <dbReference type="ARBA" id="ARBA00023008"/>
    </source>
</evidence>
<reference evidence="7 8" key="1">
    <citation type="submission" date="2020-02" db="EMBL/GenBank/DDBJ databases">
        <authorList>
            <person name="Kim M.K."/>
        </authorList>
    </citation>
    <scope>NUCLEOTIDE SEQUENCE [LARGE SCALE GENOMIC DNA]</scope>
    <source>
        <strain evidence="7 8">17J57-3</strain>
    </source>
</reference>
<protein>
    <submittedName>
        <fullName evidence="7">Methylamine utilization protein</fullName>
    </submittedName>
</protein>
<dbReference type="PANTHER" id="PTHR36507">
    <property type="entry name" value="BLL1555 PROTEIN"/>
    <property type="match status" value="1"/>
</dbReference>
<dbReference type="AlphaFoldDB" id="A0A6B3SNK5"/>
<keyword evidence="2" id="KW-0479">Metal-binding</keyword>
<keyword evidence="3" id="KW-0574">Periplasm</keyword>
<sequence>MLFAMLSAALLVSLGARAADLEIIQKDKKFSQKSASVKVGDVISFKNEDPYVHNIFSLSDTKMFDLGSYTQGQAKKVSFDKPGTVEIECAIHPDMKMTVEVKK</sequence>
<keyword evidence="8" id="KW-1185">Reference proteome</keyword>
<accession>A0A6B3SNK5</accession>
<feature type="chain" id="PRO_5025683401" evidence="5">
    <location>
        <begin position="19"/>
        <end position="103"/>
    </location>
</feature>
<organism evidence="7 8">
    <name type="scientific">Noviherbaspirillum galbum</name>
    <dbReference type="NCBI Taxonomy" id="2709383"/>
    <lineage>
        <taxon>Bacteria</taxon>
        <taxon>Pseudomonadati</taxon>
        <taxon>Pseudomonadota</taxon>
        <taxon>Betaproteobacteria</taxon>
        <taxon>Burkholderiales</taxon>
        <taxon>Oxalobacteraceae</taxon>
        <taxon>Noviherbaspirillum</taxon>
    </lineage>
</organism>
<feature type="domain" description="Blue (type 1) copper" evidence="6">
    <location>
        <begin position="25"/>
        <end position="101"/>
    </location>
</feature>
<evidence type="ECO:0000256" key="2">
    <source>
        <dbReference type="ARBA" id="ARBA00022723"/>
    </source>
</evidence>
<evidence type="ECO:0000256" key="1">
    <source>
        <dbReference type="ARBA" id="ARBA00004418"/>
    </source>
</evidence>
<evidence type="ECO:0000256" key="5">
    <source>
        <dbReference type="SAM" id="SignalP"/>
    </source>
</evidence>
<dbReference type="InterPro" id="IPR008972">
    <property type="entry name" value="Cupredoxin"/>
</dbReference>
<dbReference type="Proteomes" id="UP000482155">
    <property type="component" value="Unassembled WGS sequence"/>
</dbReference>